<dbReference type="Proteomes" id="UP001501822">
    <property type="component" value="Unassembled WGS sequence"/>
</dbReference>
<dbReference type="Gene3D" id="3.40.190.10">
    <property type="entry name" value="Periplasmic binding protein-like II"/>
    <property type="match status" value="2"/>
</dbReference>
<dbReference type="InterPro" id="IPR018313">
    <property type="entry name" value="SBP_3_CS"/>
</dbReference>
<comment type="caution">
    <text evidence="7">The sequence shown here is derived from an EMBL/GenBank/DDBJ whole genome shotgun (WGS) entry which is preliminary data.</text>
</comment>
<dbReference type="CDD" id="cd13690">
    <property type="entry name" value="PBP2_GluB"/>
    <property type="match status" value="1"/>
</dbReference>
<reference evidence="7 8" key="1">
    <citation type="journal article" date="2019" name="Int. J. Syst. Evol. Microbiol.">
        <title>The Global Catalogue of Microorganisms (GCM) 10K type strain sequencing project: providing services to taxonomists for standard genome sequencing and annotation.</title>
        <authorList>
            <consortium name="The Broad Institute Genomics Platform"/>
            <consortium name="The Broad Institute Genome Sequencing Center for Infectious Disease"/>
            <person name="Wu L."/>
            <person name="Ma J."/>
        </authorList>
    </citation>
    <scope>NUCLEOTIDE SEQUENCE [LARGE SCALE GENOMIC DNA]</scope>
    <source>
        <strain evidence="7 8">JCM 3146</strain>
    </source>
</reference>
<dbReference type="Pfam" id="PF00497">
    <property type="entry name" value="SBP_bac_3"/>
    <property type="match status" value="1"/>
</dbReference>
<dbReference type="RefSeq" id="WP_252803395.1">
    <property type="nucleotide sequence ID" value="NZ_BAAABM010000064.1"/>
</dbReference>
<sequence length="284" mass="30010">MRVRHFGVVAAALAVAGMGISGCAAKKNTTVADKAKDGKKIVIGVKYDQPALGMKTGSGVEGFDIDVAKYIAKKLGVKDDSKIEFKEARSANRETFLQNGTVDMVIATYSITDARKPKVTFGGPYVVTHQDLMVRANDNSITSLQSLKGKKLCAVSGSNSWKNITEGTNKLNAKVAAVTVPAQGYEECITKLKGGSVDAVSTDATILGGFAVREGSPVKVVNAPFTDEKYGVGLKKGDTKTCNAVNDAIKSMYSDGTAKQLWEKWFAKANLPFDATAPAPEGCS</sequence>
<evidence type="ECO:0000313" key="8">
    <source>
        <dbReference type="Proteomes" id="UP001501822"/>
    </source>
</evidence>
<dbReference type="PROSITE" id="PS51257">
    <property type="entry name" value="PROKAR_LIPOPROTEIN"/>
    <property type="match status" value="1"/>
</dbReference>
<evidence type="ECO:0000313" key="7">
    <source>
        <dbReference type="EMBL" id="GAA0365140.1"/>
    </source>
</evidence>
<keyword evidence="8" id="KW-1185">Reference proteome</keyword>
<evidence type="ECO:0000256" key="5">
    <source>
        <dbReference type="SAM" id="SignalP"/>
    </source>
</evidence>
<feature type="domain" description="Solute-binding protein family 3/N-terminal" evidence="6">
    <location>
        <begin position="40"/>
        <end position="269"/>
    </location>
</feature>
<gene>
    <name evidence="7" type="ORF">GCM10010151_63930</name>
</gene>
<evidence type="ECO:0000259" key="6">
    <source>
        <dbReference type="SMART" id="SM00062"/>
    </source>
</evidence>
<dbReference type="SUPFAM" id="SSF53850">
    <property type="entry name" value="Periplasmic binding protein-like II"/>
    <property type="match status" value="1"/>
</dbReference>
<dbReference type="InterPro" id="IPR001638">
    <property type="entry name" value="Solute-binding_3/MltF_N"/>
</dbReference>
<keyword evidence="2" id="KW-0813">Transport</keyword>
<organism evidence="7 8">
    <name type="scientific">Actinoallomurus spadix</name>
    <dbReference type="NCBI Taxonomy" id="79912"/>
    <lineage>
        <taxon>Bacteria</taxon>
        <taxon>Bacillati</taxon>
        <taxon>Actinomycetota</taxon>
        <taxon>Actinomycetes</taxon>
        <taxon>Streptosporangiales</taxon>
        <taxon>Thermomonosporaceae</taxon>
        <taxon>Actinoallomurus</taxon>
    </lineage>
</organism>
<evidence type="ECO:0000256" key="2">
    <source>
        <dbReference type="ARBA" id="ARBA00022448"/>
    </source>
</evidence>
<dbReference type="PROSITE" id="PS01039">
    <property type="entry name" value="SBP_BACTERIAL_3"/>
    <property type="match status" value="1"/>
</dbReference>
<dbReference type="SMART" id="SM00062">
    <property type="entry name" value="PBPb"/>
    <property type="match status" value="1"/>
</dbReference>
<evidence type="ECO:0000256" key="1">
    <source>
        <dbReference type="ARBA" id="ARBA00010333"/>
    </source>
</evidence>
<evidence type="ECO:0000256" key="4">
    <source>
        <dbReference type="RuleBase" id="RU003744"/>
    </source>
</evidence>
<feature type="chain" id="PRO_5045391447" evidence="5">
    <location>
        <begin position="25"/>
        <end position="284"/>
    </location>
</feature>
<dbReference type="InterPro" id="IPR051455">
    <property type="entry name" value="Bact_solute-bind_prot3"/>
</dbReference>
<dbReference type="EMBL" id="BAAABM010000064">
    <property type="protein sequence ID" value="GAA0365140.1"/>
    <property type="molecule type" value="Genomic_DNA"/>
</dbReference>
<name>A0ABN0XIP8_9ACTN</name>
<proteinExistence type="inferred from homology"/>
<comment type="similarity">
    <text evidence="1 4">Belongs to the bacterial solute-binding protein 3 family.</text>
</comment>
<dbReference type="PANTHER" id="PTHR30085">
    <property type="entry name" value="AMINO ACID ABC TRANSPORTER PERMEASE"/>
    <property type="match status" value="1"/>
</dbReference>
<evidence type="ECO:0000256" key="3">
    <source>
        <dbReference type="ARBA" id="ARBA00022729"/>
    </source>
</evidence>
<dbReference type="PANTHER" id="PTHR30085:SF6">
    <property type="entry name" value="ABC TRANSPORTER GLUTAMINE-BINDING PROTEIN GLNH"/>
    <property type="match status" value="1"/>
</dbReference>
<feature type="signal peptide" evidence="5">
    <location>
        <begin position="1"/>
        <end position="24"/>
    </location>
</feature>
<protein>
    <submittedName>
        <fullName evidence="7">Glutamate ABC transporter substrate-binding protein</fullName>
    </submittedName>
</protein>
<accession>A0ABN0XIP8</accession>
<keyword evidence="3 5" id="KW-0732">Signal</keyword>